<dbReference type="GO" id="GO:0070987">
    <property type="term" value="P:error-free translesion synthesis"/>
    <property type="evidence" value="ECO:0007669"/>
    <property type="project" value="TreeGrafter"/>
</dbReference>
<dbReference type="Gene3D" id="2.60.40.1470">
    <property type="entry name" value="ApaG domain"/>
    <property type="match status" value="1"/>
</dbReference>
<dbReference type="Pfam" id="PF04379">
    <property type="entry name" value="DUF525"/>
    <property type="match status" value="1"/>
</dbReference>
<dbReference type="SUPFAM" id="SSF141255">
    <property type="entry name" value="YccV-like"/>
    <property type="match status" value="1"/>
</dbReference>
<dbReference type="GeneID" id="100158951"/>
<dbReference type="Pfam" id="PF08755">
    <property type="entry name" value="YccV-like"/>
    <property type="match status" value="1"/>
</dbReference>
<dbReference type="SUPFAM" id="SSF110069">
    <property type="entry name" value="ApaG-like"/>
    <property type="match status" value="1"/>
</dbReference>
<keyword evidence="3" id="KW-1185">Reference proteome</keyword>
<evidence type="ECO:0000313" key="2">
    <source>
        <dbReference type="EnsemblMetazoa" id="XP_008184550.1"/>
    </source>
</evidence>
<dbReference type="EnsemblMetazoa" id="XM_008186328.3">
    <property type="protein sequence ID" value="XP_008184550.1"/>
    <property type="gene ID" value="LOC100158951"/>
</dbReference>
<dbReference type="GO" id="GO:0003677">
    <property type="term" value="F:DNA binding"/>
    <property type="evidence" value="ECO:0007669"/>
    <property type="project" value="InterPro"/>
</dbReference>
<dbReference type="PANTHER" id="PTHR14289:SF16">
    <property type="entry name" value="POLYMERASE DELTA-INTERACTING PROTEIN 2"/>
    <property type="match status" value="1"/>
</dbReference>
<dbReference type="InterPro" id="IPR036767">
    <property type="entry name" value="ApaG_sf"/>
</dbReference>
<evidence type="ECO:0000313" key="3">
    <source>
        <dbReference type="Proteomes" id="UP000007819"/>
    </source>
</evidence>
<dbReference type="AlphaFoldDB" id="A0A8R2B6S5"/>
<dbReference type="PANTHER" id="PTHR14289">
    <property type="entry name" value="F-BOX ONLY PROTEIN 3"/>
    <property type="match status" value="1"/>
</dbReference>
<dbReference type="KEGG" id="api:100158951"/>
<dbReference type="GO" id="GO:0005634">
    <property type="term" value="C:nucleus"/>
    <property type="evidence" value="ECO:0007669"/>
    <property type="project" value="TreeGrafter"/>
</dbReference>
<dbReference type="InterPro" id="IPR011722">
    <property type="entry name" value="Hemimethylated_DNA-bd_dom"/>
</dbReference>
<name>A0A8R2B6S5_ACYPI</name>
<dbReference type="InterPro" id="IPR036623">
    <property type="entry name" value="Hemimethylated_DNA-bd_sf"/>
</dbReference>
<dbReference type="InterPro" id="IPR007474">
    <property type="entry name" value="ApaG_domain"/>
</dbReference>
<dbReference type="OrthoDB" id="5913487at2759"/>
<feature type="domain" description="ApaG" evidence="1">
    <location>
        <begin position="185"/>
        <end position="310"/>
    </location>
</feature>
<dbReference type="GO" id="GO:0042645">
    <property type="term" value="C:mitochondrial nucleoid"/>
    <property type="evidence" value="ECO:0007669"/>
    <property type="project" value="TreeGrafter"/>
</dbReference>
<dbReference type="RefSeq" id="XP_008184550.1">
    <property type="nucleotide sequence ID" value="XM_008186328.3"/>
</dbReference>
<dbReference type="NCBIfam" id="NF003967">
    <property type="entry name" value="PRK05461.1"/>
    <property type="match status" value="1"/>
</dbReference>
<accession>A0A8R2B6S5</accession>
<reference evidence="3" key="1">
    <citation type="submission" date="2010-06" db="EMBL/GenBank/DDBJ databases">
        <authorList>
            <person name="Jiang H."/>
            <person name="Abraham K."/>
            <person name="Ali S."/>
            <person name="Alsbrooks S.L."/>
            <person name="Anim B.N."/>
            <person name="Anosike U.S."/>
            <person name="Attaway T."/>
            <person name="Bandaranaike D.P."/>
            <person name="Battles P.K."/>
            <person name="Bell S.N."/>
            <person name="Bell A.V."/>
            <person name="Beltran B."/>
            <person name="Bickham C."/>
            <person name="Bustamante Y."/>
            <person name="Caleb T."/>
            <person name="Canada A."/>
            <person name="Cardenas V."/>
            <person name="Carter K."/>
            <person name="Chacko J."/>
            <person name="Chandrabose M.N."/>
            <person name="Chavez D."/>
            <person name="Chavez A."/>
            <person name="Chen L."/>
            <person name="Chu H.-S."/>
            <person name="Claassen K.J."/>
            <person name="Cockrell R."/>
            <person name="Collins M."/>
            <person name="Cooper J.A."/>
            <person name="Cree A."/>
            <person name="Curry S.M."/>
            <person name="Da Y."/>
            <person name="Dao M.D."/>
            <person name="Das B."/>
            <person name="Davila M.-L."/>
            <person name="Davy-Carroll L."/>
            <person name="Denson S."/>
            <person name="Dinh H."/>
            <person name="Ebong V.E."/>
            <person name="Edwards J.R."/>
            <person name="Egan A."/>
            <person name="El-Daye J."/>
            <person name="Escobedo L."/>
            <person name="Fernandez S."/>
            <person name="Fernando P.R."/>
            <person name="Flagg N."/>
            <person name="Forbes L.D."/>
            <person name="Fowler R.G."/>
            <person name="Fu Q."/>
            <person name="Gabisi R.A."/>
            <person name="Ganer J."/>
            <person name="Garbino Pronczuk A."/>
            <person name="Garcia R.M."/>
            <person name="Garner T."/>
            <person name="Garrett T.E."/>
            <person name="Gonzalez D.A."/>
            <person name="Hamid H."/>
            <person name="Hawkins E.S."/>
            <person name="Hirani K."/>
            <person name="Hogues M.E."/>
            <person name="Hollins B."/>
            <person name="Hsiao C.-H."/>
            <person name="Jabil R."/>
            <person name="James M.L."/>
            <person name="Jhangiani S.N."/>
            <person name="Johnson B."/>
            <person name="Johnson Q."/>
            <person name="Joshi V."/>
            <person name="Kalu J.B."/>
            <person name="Kam C."/>
            <person name="Kashfia A."/>
            <person name="Keebler J."/>
            <person name="Kisamo H."/>
            <person name="Kovar C.L."/>
            <person name="Lago L.A."/>
            <person name="Lai C.-Y."/>
            <person name="Laidlaw J."/>
            <person name="Lara F."/>
            <person name="Le T.-K."/>
            <person name="Lee S.L."/>
            <person name="Legall F.H."/>
            <person name="Lemon S.J."/>
            <person name="Lewis L.R."/>
            <person name="Li B."/>
            <person name="Liu Y."/>
            <person name="Liu Y.-S."/>
            <person name="Lopez J."/>
            <person name="Lozado R.J."/>
            <person name="Lu J."/>
            <person name="Madu R.C."/>
            <person name="Maheshwari M."/>
            <person name="Maheshwari R."/>
            <person name="Malloy K."/>
            <person name="Martinez E."/>
            <person name="Mathew T."/>
            <person name="Mercado I.C."/>
            <person name="Mercado C."/>
            <person name="Meyer B."/>
            <person name="Montgomery K."/>
            <person name="Morgan M.B."/>
            <person name="Munidasa M."/>
            <person name="Nazareth L.V."/>
            <person name="Nelson J."/>
            <person name="Ng B.M."/>
            <person name="Nguyen N.B."/>
            <person name="Nguyen P.Q."/>
            <person name="Nguyen T."/>
            <person name="Obregon M."/>
            <person name="Okwuonu G.O."/>
            <person name="Onwere C.G."/>
            <person name="Orozco G."/>
            <person name="Parra A."/>
            <person name="Patel S."/>
            <person name="Patil S."/>
            <person name="Perez A."/>
            <person name="Perez Y."/>
            <person name="Pham C."/>
            <person name="Primus E.L."/>
            <person name="Pu L.-L."/>
            <person name="Puazo M."/>
            <person name="Qin X."/>
            <person name="Quiroz J.B."/>
            <person name="Reese J."/>
            <person name="Richards S."/>
            <person name="Rives C.M."/>
            <person name="Robberts R."/>
            <person name="Ruiz S.J."/>
            <person name="Ruiz M.J."/>
            <person name="Santibanez J."/>
            <person name="Schneider B.W."/>
            <person name="Sisson I."/>
            <person name="Smith M."/>
            <person name="Sodergren E."/>
            <person name="Song X.-Z."/>
            <person name="Song B.B."/>
            <person name="Summersgill H."/>
            <person name="Thelus R."/>
            <person name="Thornton R.D."/>
            <person name="Trejos Z.Y."/>
            <person name="Usmani K."/>
            <person name="Vattathil S."/>
            <person name="Villasana D."/>
            <person name="Walker D.L."/>
            <person name="Wang S."/>
            <person name="Wang K."/>
            <person name="White C.S."/>
            <person name="Williams A.C."/>
            <person name="Williamson J."/>
            <person name="Wilson K."/>
            <person name="Woghiren I.O."/>
            <person name="Woodworth J.R."/>
            <person name="Worley K.C."/>
            <person name="Wright R.A."/>
            <person name="Wu W."/>
            <person name="Young L."/>
            <person name="Zhang L."/>
            <person name="Zhang J."/>
            <person name="Zhu Y."/>
            <person name="Muzny D.M."/>
            <person name="Weinstock G."/>
            <person name="Gibbs R.A."/>
        </authorList>
    </citation>
    <scope>NUCLEOTIDE SEQUENCE [LARGE SCALE GENOMIC DNA]</scope>
    <source>
        <strain evidence="3">LSR1</strain>
    </source>
</reference>
<organism evidence="2 3">
    <name type="scientific">Acyrthosiphon pisum</name>
    <name type="common">Pea aphid</name>
    <dbReference type="NCBI Taxonomy" id="7029"/>
    <lineage>
        <taxon>Eukaryota</taxon>
        <taxon>Metazoa</taxon>
        <taxon>Ecdysozoa</taxon>
        <taxon>Arthropoda</taxon>
        <taxon>Hexapoda</taxon>
        <taxon>Insecta</taxon>
        <taxon>Pterygota</taxon>
        <taxon>Neoptera</taxon>
        <taxon>Paraneoptera</taxon>
        <taxon>Hemiptera</taxon>
        <taxon>Sternorrhyncha</taxon>
        <taxon>Aphidomorpha</taxon>
        <taxon>Aphidoidea</taxon>
        <taxon>Aphididae</taxon>
        <taxon>Macrosiphini</taxon>
        <taxon>Acyrthosiphon</taxon>
    </lineage>
</organism>
<dbReference type="PROSITE" id="PS51087">
    <property type="entry name" value="APAG"/>
    <property type="match status" value="1"/>
</dbReference>
<protein>
    <recommendedName>
        <fullName evidence="1">ApaG domain-containing protein</fullName>
    </recommendedName>
</protein>
<proteinExistence type="predicted"/>
<evidence type="ECO:0000259" key="1">
    <source>
        <dbReference type="PROSITE" id="PS51087"/>
    </source>
</evidence>
<dbReference type="Proteomes" id="UP000007819">
    <property type="component" value="Chromosome A2"/>
</dbReference>
<sequence>MFKHFGRSNILCLCKRYYVRLVEVGQLNTPKPIEKYETGQLFFHQIFGYRGVILFPWLARVYDRDVVIKAENAAGKDVKGKTQTYYQTLIDERDCPFIRAQTEAVTFLGNQDTSRSLYAIPGLDYVAQEDILPYTATEKQPLQHELFDKFLMYNPNKDPPFGAQETLRSWQKKNHPWLELSDVHKETTENVRITVIPFYMGYRESQTNSVYWWRYCIRLENLGEQSVQLRERHWRIFSLSGTLETVRGRGVVGQEPLLSKKSPAFQYSSHVSLQAPSGHMWGTFRMEREDGHLFDCRIPPFSLESKPDDKFLDR</sequence>
<dbReference type="Gene3D" id="2.30.30.390">
    <property type="entry name" value="Hemimethylated DNA-binding domain"/>
    <property type="match status" value="1"/>
</dbReference>
<dbReference type="SMART" id="SM00992">
    <property type="entry name" value="YccV-like"/>
    <property type="match status" value="1"/>
</dbReference>
<reference evidence="2" key="2">
    <citation type="submission" date="2022-06" db="UniProtKB">
        <authorList>
            <consortium name="EnsemblMetazoa"/>
        </authorList>
    </citation>
    <scope>IDENTIFICATION</scope>
</reference>